<dbReference type="RefSeq" id="WP_284349069.1">
    <property type="nucleotide sequence ID" value="NZ_BRXS01000002.1"/>
</dbReference>
<accession>A0AA37Q4U4</accession>
<evidence type="ECO:0008006" key="3">
    <source>
        <dbReference type="Google" id="ProtNLM"/>
    </source>
</evidence>
<proteinExistence type="predicted"/>
<dbReference type="Pfam" id="PF04320">
    <property type="entry name" value="YggL_50S_bp"/>
    <property type="match status" value="1"/>
</dbReference>
<dbReference type="PANTHER" id="PTHR38778:SF1">
    <property type="entry name" value="CYTOPLASMIC PROTEIN"/>
    <property type="match status" value="1"/>
</dbReference>
<dbReference type="Proteomes" id="UP001161325">
    <property type="component" value="Unassembled WGS sequence"/>
</dbReference>
<dbReference type="InterPro" id="IPR007416">
    <property type="entry name" value="YggL_50S_bp"/>
</dbReference>
<evidence type="ECO:0000313" key="1">
    <source>
        <dbReference type="EMBL" id="GLC24622.1"/>
    </source>
</evidence>
<gene>
    <name evidence="1" type="ORF">rosag_11350</name>
</gene>
<keyword evidence="2" id="KW-1185">Reference proteome</keyword>
<dbReference type="AlphaFoldDB" id="A0AA37Q4U4"/>
<dbReference type="GO" id="GO:0005829">
    <property type="term" value="C:cytosol"/>
    <property type="evidence" value="ECO:0007669"/>
    <property type="project" value="TreeGrafter"/>
</dbReference>
<evidence type="ECO:0000313" key="2">
    <source>
        <dbReference type="Proteomes" id="UP001161325"/>
    </source>
</evidence>
<organism evidence="1 2">
    <name type="scientific">Roseisolibacter agri</name>
    <dbReference type="NCBI Taxonomy" id="2014610"/>
    <lineage>
        <taxon>Bacteria</taxon>
        <taxon>Pseudomonadati</taxon>
        <taxon>Gemmatimonadota</taxon>
        <taxon>Gemmatimonadia</taxon>
        <taxon>Gemmatimonadales</taxon>
        <taxon>Gemmatimonadaceae</taxon>
        <taxon>Roseisolibacter</taxon>
    </lineage>
</organism>
<reference evidence="1" key="1">
    <citation type="submission" date="2022-08" db="EMBL/GenBank/DDBJ databases">
        <title>Draft genome sequencing of Roseisolibacter agri AW1220.</title>
        <authorList>
            <person name="Tobiishi Y."/>
            <person name="Tonouchi A."/>
        </authorList>
    </citation>
    <scope>NUCLEOTIDE SEQUENCE</scope>
    <source>
        <strain evidence="1">AW1220</strain>
    </source>
</reference>
<comment type="caution">
    <text evidence="1">The sequence shown here is derived from an EMBL/GenBank/DDBJ whole genome shotgun (WGS) entry which is preliminary data.</text>
</comment>
<protein>
    <recommendedName>
        <fullName evidence="3">DUF469 domain-containing protein</fullName>
    </recommendedName>
</protein>
<dbReference type="EMBL" id="BRXS01000002">
    <property type="protein sequence ID" value="GLC24622.1"/>
    <property type="molecule type" value="Genomic_DNA"/>
</dbReference>
<sequence>MNKRLRKKHRLGEFQELGFELRFCTPAGWSEAEHLGFWDACITQVEALGLSLGGGTGTCWDVFVSGLAERATVTAPQRQVLLDWLAAQPAVSAIQGGPLVDAWHADVPPREAAA</sequence>
<name>A0AA37Q4U4_9BACT</name>
<dbReference type="PANTHER" id="PTHR38778">
    <property type="entry name" value="CYTOPLASMIC PROTEIN-RELATED"/>
    <property type="match status" value="1"/>
</dbReference>